<dbReference type="GeneID" id="94842916"/>
<gene>
    <name evidence="2" type="ORF">TRFO_31927</name>
</gene>
<dbReference type="VEuPathDB" id="TrichDB:TRFO_31927"/>
<dbReference type="PANTHER" id="PTHR11679">
    <property type="entry name" value="VESICLE PROTEIN SORTING-ASSOCIATED"/>
    <property type="match status" value="1"/>
</dbReference>
<organism evidence="2 3">
    <name type="scientific">Tritrichomonas foetus</name>
    <dbReference type="NCBI Taxonomy" id="1144522"/>
    <lineage>
        <taxon>Eukaryota</taxon>
        <taxon>Metamonada</taxon>
        <taxon>Parabasalia</taxon>
        <taxon>Tritrichomonadida</taxon>
        <taxon>Tritrichomonadidae</taxon>
        <taxon>Tritrichomonas</taxon>
    </lineage>
</organism>
<dbReference type="InterPro" id="IPR027482">
    <property type="entry name" value="Sec1-like_dom2"/>
</dbReference>
<evidence type="ECO:0000256" key="1">
    <source>
        <dbReference type="ARBA" id="ARBA00009884"/>
    </source>
</evidence>
<reference evidence="2" key="1">
    <citation type="submission" date="2016-10" db="EMBL/GenBank/DDBJ databases">
        <authorList>
            <person name="Benchimol M."/>
            <person name="Almeida L.G."/>
            <person name="Vasconcelos A.T."/>
            <person name="Perreira-Neves A."/>
            <person name="Rosa I.A."/>
            <person name="Tasca T."/>
            <person name="Bogo M.R."/>
            <person name="de Souza W."/>
        </authorList>
    </citation>
    <scope>NUCLEOTIDE SEQUENCE [LARGE SCALE GENOMIC DNA]</scope>
    <source>
        <strain evidence="2">K</strain>
    </source>
</reference>
<dbReference type="AlphaFoldDB" id="A0A1J4JQA0"/>
<dbReference type="OrthoDB" id="10262528at2759"/>
<keyword evidence="3" id="KW-1185">Reference proteome</keyword>
<comment type="similarity">
    <text evidence="1">Belongs to the STXBP/unc-18/SEC1 family.</text>
</comment>
<dbReference type="InterPro" id="IPR001619">
    <property type="entry name" value="Sec1-like"/>
</dbReference>
<dbReference type="RefSeq" id="XP_068354433.1">
    <property type="nucleotide sequence ID" value="XM_068508212.1"/>
</dbReference>
<proteinExistence type="inferred from homology"/>
<dbReference type="SUPFAM" id="SSF56815">
    <property type="entry name" value="Sec1/munc18-like (SM) proteins"/>
    <property type="match status" value="1"/>
</dbReference>
<accession>A0A1J4JQA0</accession>
<sequence>MSQVPLSPFQSLQKRASIRLENFFHRCENVESALFMDPGLDVIVSRIVHPDVMAQCFKKVFTYQSNRTFFDYDKILIFTTGELNHLEEYVNLLSSTQKPPREIVIVFSNRCNFIARQFFESCGFLHKIKTEELRLPAWILDPDFATLELPFSFSDLFIDGGGRCIERLSQIIKSFPIYDHFTNVFMIGEAAIEIGKSLPPNFHSAWTHMIIFDRKVDSITPFISATSYEALVAELIGMNYGISHTSKNDLVLFSDQDTVSAQIRHLTFEEASNYAVALFQETQNDLRKDATNMENFRKINETTIQNISIGDHIDILEQIPKIISKDPNMNANLSHELNLILGNLNDIEFIKNAVAYSPDWQTPVRLLALYCQTSNKIPDLNEIRQMIIDRFGLEALAALWTLEEAGIVVSKKKPEFWTNIMRKFNLYSKEITKNSEKPYDGFTPLIVRILQKIAKKQWNDCSVAFEELNIPAKALANRSPDMKRVLIVFVGGAMHGELSSLYHQKYDFRINIDILATQVMSPHKLLNQLAGIEFT</sequence>
<protein>
    <submittedName>
        <fullName evidence="2">Sec1 family protein</fullName>
    </submittedName>
</protein>
<dbReference type="Gene3D" id="3.40.50.1910">
    <property type="match status" value="2"/>
</dbReference>
<comment type="caution">
    <text evidence="2">The sequence shown here is derived from an EMBL/GenBank/DDBJ whole genome shotgun (WGS) entry which is preliminary data.</text>
</comment>
<dbReference type="EMBL" id="MLAK01000918">
    <property type="protein sequence ID" value="OHT01297.1"/>
    <property type="molecule type" value="Genomic_DNA"/>
</dbReference>
<dbReference type="Proteomes" id="UP000179807">
    <property type="component" value="Unassembled WGS sequence"/>
</dbReference>
<name>A0A1J4JQA0_9EUKA</name>
<dbReference type="InterPro" id="IPR036045">
    <property type="entry name" value="Sec1-like_sf"/>
</dbReference>
<dbReference type="Pfam" id="PF00995">
    <property type="entry name" value="Sec1"/>
    <property type="match status" value="1"/>
</dbReference>
<evidence type="ECO:0000313" key="2">
    <source>
        <dbReference type="EMBL" id="OHT01297.1"/>
    </source>
</evidence>
<dbReference type="GO" id="GO:0016192">
    <property type="term" value="P:vesicle-mediated transport"/>
    <property type="evidence" value="ECO:0007669"/>
    <property type="project" value="InterPro"/>
</dbReference>
<evidence type="ECO:0000313" key="3">
    <source>
        <dbReference type="Proteomes" id="UP000179807"/>
    </source>
</evidence>